<dbReference type="PANTHER" id="PTHR13696">
    <property type="entry name" value="P-LOOP CONTAINING NUCLEOSIDE TRIPHOSPHATE HYDROLASE"/>
    <property type="match status" value="1"/>
</dbReference>
<proteinExistence type="predicted"/>
<dbReference type="OrthoDB" id="69313at2"/>
<dbReference type="PATRIC" id="fig|28092.6.peg.17"/>
<keyword evidence="3" id="KW-1185">Reference proteome</keyword>
<comment type="caution">
    <text evidence="2">The sequence shown here is derived from an EMBL/GenBank/DDBJ whole genome shotgun (WGS) entry which is preliminary data.</text>
</comment>
<dbReference type="EMBL" id="LAQU01000001">
    <property type="protein sequence ID" value="KKB65124.1"/>
    <property type="molecule type" value="Genomic_DNA"/>
</dbReference>
<feature type="domain" description="CobQ/CobB/MinD/ParA nucleotide binding" evidence="1">
    <location>
        <begin position="4"/>
        <end position="182"/>
    </location>
</feature>
<dbReference type="RefSeq" id="WP_024902707.1">
    <property type="nucleotide sequence ID" value="NZ_CADFGU010000001.1"/>
</dbReference>
<evidence type="ECO:0000259" key="1">
    <source>
        <dbReference type="Pfam" id="PF01656"/>
    </source>
</evidence>
<evidence type="ECO:0000313" key="2">
    <source>
        <dbReference type="EMBL" id="KKB65124.1"/>
    </source>
</evidence>
<accession>A0A0F5K5J5</accession>
<dbReference type="PANTHER" id="PTHR13696:SF96">
    <property type="entry name" value="COBQ_COBB_MIND_PARA NUCLEOTIDE BINDING DOMAIN-CONTAINING PROTEIN"/>
    <property type="match status" value="1"/>
</dbReference>
<sequence>MSVIAVVNPKGGAGKSTLATNLAGHFAANGEWTALGDIDPQRSSHGWLDIRSPMLPAIERWELDVDAPARPPKGIEFAVLDTPAGLSGPVLHQVASIADKLIVPLQASIFDIFATQAFLQTLAEDKTLKRRHTQIGIVGMRVDQRTKAADELHRFVKGLGITVLGDLRDTQNYVQIAAHGRSIWDVAPSRVEKDVAQWTSIIDWVRAKSA</sequence>
<dbReference type="InterPro" id="IPR027417">
    <property type="entry name" value="P-loop_NTPase"/>
</dbReference>
<dbReference type="STRING" id="28092.WM40_00075"/>
<evidence type="ECO:0000313" key="3">
    <source>
        <dbReference type="Proteomes" id="UP000033618"/>
    </source>
</evidence>
<dbReference type="Gene3D" id="3.40.50.300">
    <property type="entry name" value="P-loop containing nucleotide triphosphate hydrolases"/>
    <property type="match status" value="1"/>
</dbReference>
<dbReference type="InterPro" id="IPR002586">
    <property type="entry name" value="CobQ/CobB/MinD/ParA_Nub-bd_dom"/>
</dbReference>
<dbReference type="CDD" id="cd02042">
    <property type="entry name" value="ParAB_family"/>
    <property type="match status" value="1"/>
</dbReference>
<reference evidence="2 3" key="1">
    <citation type="submission" date="2015-03" db="EMBL/GenBank/DDBJ databases">
        <title>Draft Genome Sequence of Burkholderia andropogonis type strain ICMP2807, isolated from Sorghum bicolor.</title>
        <authorList>
            <person name="Lopes-Santos L."/>
            <person name="Castro D.B."/>
            <person name="Ottoboni L.M."/>
            <person name="Park D."/>
            <person name="Weirc B.S."/>
            <person name="Destefano S.A."/>
        </authorList>
    </citation>
    <scope>NUCLEOTIDE SEQUENCE [LARGE SCALE GENOMIC DNA]</scope>
    <source>
        <strain evidence="2 3">ICMP2807</strain>
    </source>
</reference>
<dbReference type="Pfam" id="PF01656">
    <property type="entry name" value="CbiA"/>
    <property type="match status" value="1"/>
</dbReference>
<dbReference type="Proteomes" id="UP000033618">
    <property type="component" value="Unassembled WGS sequence"/>
</dbReference>
<dbReference type="PIRSF" id="PIRSF009320">
    <property type="entry name" value="Nuc_binding_HP_1000"/>
    <property type="match status" value="1"/>
</dbReference>
<name>A0A0F5K5J5_9BURK</name>
<gene>
    <name evidence="2" type="ORF">WM40_00075</name>
</gene>
<organism evidence="2 3">
    <name type="scientific">Robbsia andropogonis</name>
    <dbReference type="NCBI Taxonomy" id="28092"/>
    <lineage>
        <taxon>Bacteria</taxon>
        <taxon>Pseudomonadati</taxon>
        <taxon>Pseudomonadota</taxon>
        <taxon>Betaproteobacteria</taxon>
        <taxon>Burkholderiales</taxon>
        <taxon>Burkholderiaceae</taxon>
        <taxon>Robbsia</taxon>
    </lineage>
</organism>
<dbReference type="SUPFAM" id="SSF52540">
    <property type="entry name" value="P-loop containing nucleoside triphosphate hydrolases"/>
    <property type="match status" value="1"/>
</dbReference>
<protein>
    <submittedName>
        <fullName evidence="2">Cobyrinic acid a,c-diamide synthase</fullName>
    </submittedName>
</protein>
<dbReference type="AlphaFoldDB" id="A0A0F5K5J5"/>
<dbReference type="InterPro" id="IPR050678">
    <property type="entry name" value="DNA_Partitioning_ATPase"/>
</dbReference>